<evidence type="ECO:0000313" key="2">
    <source>
        <dbReference type="Proteomes" id="UP000676169"/>
    </source>
</evidence>
<dbReference type="GO" id="GO:0016787">
    <property type="term" value="F:hydrolase activity"/>
    <property type="evidence" value="ECO:0007669"/>
    <property type="project" value="UniProtKB-KW"/>
</dbReference>
<sequence>MPRLLIKAMKLSVIGTFGGIVLCLLCLSGCQSKFIYFPRPYPANEVDRWSKRPSHQVVDYSTSDGPQKAYLLKWSQNPEHLWIVCGGNGTVALDWSDWISSHGSRKDAWLLIDMPGYGANAGAPGPWSIRRSLKAVVPAAMDSLHWSLPADRGRLRFFGHSLGSAVCLMAAKEYDIRQGVLMSPFTSTMDMTKELIGVPLGFILWHRYDNLARLREIEKAGSGRVVIVHGVDDEIIPVRMARELAAAAPNTTRVVEVRGGHHNDLPEVAPEAIENALKSACEGP</sequence>
<dbReference type="InterPro" id="IPR029058">
    <property type="entry name" value="AB_hydrolase_fold"/>
</dbReference>
<keyword evidence="2" id="KW-1185">Reference proteome</keyword>
<dbReference type="Gene3D" id="3.40.50.1820">
    <property type="entry name" value="alpha/beta hydrolase"/>
    <property type="match status" value="1"/>
</dbReference>
<dbReference type="Proteomes" id="UP000676169">
    <property type="component" value="Chromosome"/>
</dbReference>
<name>A0A975J1V7_9BACT</name>
<gene>
    <name evidence="1" type="ORF">KBB96_06135</name>
</gene>
<dbReference type="EMBL" id="CP073100">
    <property type="protein sequence ID" value="QUE52469.1"/>
    <property type="molecule type" value="Genomic_DNA"/>
</dbReference>
<reference evidence="1" key="1">
    <citation type="submission" date="2021-04" db="EMBL/GenBank/DDBJ databases">
        <title>Luteolibacter sp. 32A isolated from the skin of an Anderson's salamander (Ambystoma andersonii).</title>
        <authorList>
            <person name="Spergser J."/>
            <person name="Busse H.-J."/>
        </authorList>
    </citation>
    <scope>NUCLEOTIDE SEQUENCE</scope>
    <source>
        <strain evidence="1">32A</strain>
    </source>
</reference>
<proteinExistence type="predicted"/>
<accession>A0A975J1V7</accession>
<dbReference type="RefSeq" id="WP_211633539.1">
    <property type="nucleotide sequence ID" value="NZ_CP073100.1"/>
</dbReference>
<dbReference type="PANTHER" id="PTHR12277">
    <property type="entry name" value="ALPHA/BETA HYDROLASE DOMAIN-CONTAINING PROTEIN"/>
    <property type="match status" value="1"/>
</dbReference>
<dbReference type="KEGG" id="lamb:KBB96_06135"/>
<organism evidence="1 2">
    <name type="scientific">Luteolibacter ambystomatis</name>
    <dbReference type="NCBI Taxonomy" id="2824561"/>
    <lineage>
        <taxon>Bacteria</taxon>
        <taxon>Pseudomonadati</taxon>
        <taxon>Verrucomicrobiota</taxon>
        <taxon>Verrucomicrobiia</taxon>
        <taxon>Verrucomicrobiales</taxon>
        <taxon>Verrucomicrobiaceae</taxon>
        <taxon>Luteolibacter</taxon>
    </lineage>
</organism>
<evidence type="ECO:0000313" key="1">
    <source>
        <dbReference type="EMBL" id="QUE52469.1"/>
    </source>
</evidence>
<keyword evidence="1" id="KW-0378">Hydrolase</keyword>
<dbReference type="SUPFAM" id="SSF53474">
    <property type="entry name" value="alpha/beta-Hydrolases"/>
    <property type="match status" value="1"/>
</dbReference>
<dbReference type="AlphaFoldDB" id="A0A975J1V7"/>
<protein>
    <submittedName>
        <fullName evidence="1">Alpha/beta hydrolase</fullName>
    </submittedName>
</protein>